<dbReference type="KEGG" id="pmt:PMT_1018"/>
<keyword evidence="2" id="KW-1185">Reference proteome</keyword>
<protein>
    <submittedName>
        <fullName evidence="1">Uncharacterized protein</fullName>
    </submittedName>
</protein>
<gene>
    <name evidence="1" type="ordered locus">PMT_1018</name>
</gene>
<dbReference type="EMBL" id="BX548175">
    <property type="protein sequence ID" value="CAE21193.1"/>
    <property type="molecule type" value="Genomic_DNA"/>
</dbReference>
<name>Q7V6W6_PROMM</name>
<reference evidence="1 2" key="1">
    <citation type="journal article" date="2003" name="Nature">
        <title>Genome divergence in two Prochlorococcus ecotypes reflects oceanic niche differentiation.</title>
        <authorList>
            <person name="Rocap G."/>
            <person name="Larimer F.W."/>
            <person name="Lamerdin J.E."/>
            <person name="Malfatti S."/>
            <person name="Chain P."/>
            <person name="Ahlgren N.A."/>
            <person name="Arellano A."/>
            <person name="Coleman M."/>
            <person name="Hauser L."/>
            <person name="Hess W.R."/>
            <person name="Johnson Z.I."/>
            <person name="Land M.L."/>
            <person name="Lindell D."/>
            <person name="Post A.F."/>
            <person name="Regala W."/>
            <person name="Shah M."/>
            <person name="Shaw S.L."/>
            <person name="Steglich C."/>
            <person name="Sullivan M.B."/>
            <person name="Ting C.S."/>
            <person name="Tolonen A."/>
            <person name="Webb E.A."/>
            <person name="Zinser E.R."/>
            <person name="Chisholm S.W."/>
        </authorList>
    </citation>
    <scope>NUCLEOTIDE SEQUENCE [LARGE SCALE GENOMIC DNA]</scope>
    <source>
        <strain evidence="2">MIT 9313</strain>
    </source>
</reference>
<evidence type="ECO:0000313" key="1">
    <source>
        <dbReference type="EMBL" id="CAE21193.1"/>
    </source>
</evidence>
<organism evidence="1 2">
    <name type="scientific">Prochlorococcus marinus (strain MIT 9313)</name>
    <dbReference type="NCBI Taxonomy" id="74547"/>
    <lineage>
        <taxon>Bacteria</taxon>
        <taxon>Bacillati</taxon>
        <taxon>Cyanobacteriota</taxon>
        <taxon>Cyanophyceae</taxon>
        <taxon>Synechococcales</taxon>
        <taxon>Prochlorococcaceae</taxon>
        <taxon>Prochlorococcus</taxon>
    </lineage>
</organism>
<dbReference type="AlphaFoldDB" id="Q7V6W6"/>
<dbReference type="HOGENOM" id="CLU_2571049_0_0_3"/>
<accession>Q7V6W6</accession>
<sequence length="81" mass="9055">MPLPKAFSSCTSVDPTAPYRCQSLDLEVCRYLLTAFPERHFCDCISSFMPITTLPIGSSVMPPTQISPFNDWPSARQISKQ</sequence>
<dbReference type="Proteomes" id="UP000001423">
    <property type="component" value="Chromosome"/>
</dbReference>
<proteinExistence type="predicted"/>
<evidence type="ECO:0000313" key="2">
    <source>
        <dbReference type="Proteomes" id="UP000001423"/>
    </source>
</evidence>